<dbReference type="PROSITE" id="PS50853">
    <property type="entry name" value="FN3"/>
    <property type="match status" value="1"/>
</dbReference>
<dbReference type="SUPFAM" id="SSF49265">
    <property type="entry name" value="Fibronectin type III"/>
    <property type="match status" value="1"/>
</dbReference>
<dbReference type="AlphaFoldDB" id="A0A285X3F8"/>
<dbReference type="CDD" id="cd00063">
    <property type="entry name" value="FN3"/>
    <property type="match status" value="1"/>
</dbReference>
<sequence>MIATIQNISSSKFSLNGLEYNKSFIALKVGDNYIRIVSVYDTRLELVATTHFNQVQVGGTVHTSANNLINALTDVLFSKAESSGGGLEPGGDFTGTLNVGTGSTTKYNDYLTGSAVSLALSASKVAGSYATVRIKGSLTGSWPSTWKVSGDAKSSSADIFNELSIAYLADDDIRGVNRVYSISGAPTGDTTAPSVPTGLTSTSKTDTSVNLSWNASTDAVGVTGYAVYKNGVYEKEVGGTTAQITGLTASTAYSFTVAAIDAAGNESAQSTALSVSTNAAASAQATFTLDDFTGAVLGYSLNKLRSAYTGSAIRVRRSSDNTEQDIGFNADNRLDQTALLNFVGAGDGFISVWYDQSTSARNVSNPEASQPKIVNAGTIYVLNGKPTVYFNQKYLRSEIGQLVNNVDGSWSSFGFGQFNAQGNNYMFSQDASQRVSQNLKVSVGANSGETIAFQTDGTVITDTSPVSASYIGSPVQITAINTGTSVESFMNGNGNGSVSISGSKVASDRWEIGGRGNGITPTDTNAYISEVIHYAENKTTDKAGIESAITANHS</sequence>
<organism evidence="2 3">
    <name type="scientific">Salinimicrobium sediminis</name>
    <dbReference type="NCBI Taxonomy" id="1343891"/>
    <lineage>
        <taxon>Bacteria</taxon>
        <taxon>Pseudomonadati</taxon>
        <taxon>Bacteroidota</taxon>
        <taxon>Flavobacteriia</taxon>
        <taxon>Flavobacteriales</taxon>
        <taxon>Flavobacteriaceae</taxon>
        <taxon>Salinimicrobium</taxon>
    </lineage>
</organism>
<dbReference type="Gene3D" id="2.60.40.10">
    <property type="entry name" value="Immunoglobulins"/>
    <property type="match status" value="1"/>
</dbReference>
<dbReference type="InterPro" id="IPR003961">
    <property type="entry name" value="FN3_dom"/>
</dbReference>
<dbReference type="Gene3D" id="2.60.120.200">
    <property type="match status" value="1"/>
</dbReference>
<dbReference type="EMBL" id="OCMF01000001">
    <property type="protein sequence ID" value="SOC79818.1"/>
    <property type="molecule type" value="Genomic_DNA"/>
</dbReference>
<dbReference type="InterPro" id="IPR013783">
    <property type="entry name" value="Ig-like_fold"/>
</dbReference>
<keyword evidence="3" id="KW-1185">Reference proteome</keyword>
<feature type="domain" description="Fibronectin type-III" evidence="1">
    <location>
        <begin position="195"/>
        <end position="280"/>
    </location>
</feature>
<accession>A0A285X3F8</accession>
<dbReference type="SMART" id="SM00060">
    <property type="entry name" value="FN3"/>
    <property type="match status" value="1"/>
</dbReference>
<evidence type="ECO:0000259" key="1">
    <source>
        <dbReference type="PROSITE" id="PS50853"/>
    </source>
</evidence>
<dbReference type="RefSeq" id="WP_097055520.1">
    <property type="nucleotide sequence ID" value="NZ_OCMF01000001.1"/>
</dbReference>
<name>A0A285X3F8_9FLAO</name>
<protein>
    <submittedName>
        <fullName evidence="2">Fibronectin type III domain-containing protein</fullName>
    </submittedName>
</protein>
<evidence type="ECO:0000313" key="2">
    <source>
        <dbReference type="EMBL" id="SOC79818.1"/>
    </source>
</evidence>
<reference evidence="3" key="1">
    <citation type="submission" date="2017-09" db="EMBL/GenBank/DDBJ databases">
        <authorList>
            <person name="Varghese N."/>
            <person name="Submissions S."/>
        </authorList>
    </citation>
    <scope>NUCLEOTIDE SEQUENCE [LARGE SCALE GENOMIC DNA]</scope>
    <source>
        <strain evidence="3">CGMCC 1.12641</strain>
    </source>
</reference>
<dbReference type="Pfam" id="PF00041">
    <property type="entry name" value="fn3"/>
    <property type="match status" value="1"/>
</dbReference>
<dbReference type="OrthoDB" id="9792152at2"/>
<evidence type="ECO:0000313" key="3">
    <source>
        <dbReference type="Proteomes" id="UP000219193"/>
    </source>
</evidence>
<dbReference type="Proteomes" id="UP000219193">
    <property type="component" value="Unassembled WGS sequence"/>
</dbReference>
<gene>
    <name evidence="2" type="ORF">SAMN06296241_1355</name>
</gene>
<dbReference type="InterPro" id="IPR036116">
    <property type="entry name" value="FN3_sf"/>
</dbReference>
<proteinExistence type="predicted"/>